<reference evidence="1" key="1">
    <citation type="submission" date="2023-06" db="EMBL/GenBank/DDBJ databases">
        <title>Cytophagales bacterium Strain LB-30, isolated from soil.</title>
        <authorList>
            <person name="Liu B."/>
        </authorList>
    </citation>
    <scope>NUCLEOTIDE SEQUENCE</scope>
    <source>
        <strain evidence="1">LB-30</strain>
    </source>
</reference>
<comment type="caution">
    <text evidence="1">The sequence shown here is derived from an EMBL/GenBank/DDBJ whole genome shotgun (WGS) entry which is preliminary data.</text>
</comment>
<proteinExistence type="predicted"/>
<protein>
    <recommendedName>
        <fullName evidence="3">CHAD domain-containing protein</fullName>
    </recommendedName>
</protein>
<dbReference type="Proteomes" id="UP001168552">
    <property type="component" value="Unassembled WGS sequence"/>
</dbReference>
<evidence type="ECO:0008006" key="3">
    <source>
        <dbReference type="Google" id="ProtNLM"/>
    </source>
</evidence>
<name>A0ABT8F6L8_9BACT</name>
<evidence type="ECO:0000313" key="1">
    <source>
        <dbReference type="EMBL" id="MDN4166122.1"/>
    </source>
</evidence>
<keyword evidence="2" id="KW-1185">Reference proteome</keyword>
<dbReference type="EMBL" id="JAUHJS010000005">
    <property type="protein sequence ID" value="MDN4166122.1"/>
    <property type="molecule type" value="Genomic_DNA"/>
</dbReference>
<accession>A0ABT8F6L8</accession>
<evidence type="ECO:0000313" key="2">
    <source>
        <dbReference type="Proteomes" id="UP001168552"/>
    </source>
</evidence>
<sequence length="252" mass="30133">MKIQKFHITTFVANQYATLFGTLSQKIDLLFEHLNNDFIITGNRVKKYHKIAREKLKNREFTPDMEDKIRHAVKCFDIIIVELQYHDIIRQKLEHINTFEIKLAQEFSEIYEKKNAFCNPRYTLVMYDLVKLAYRQLNAIRSDYLTASLKIQKLLLQLWTDREISRELQLFLFNTAENLKNVLDSLDAILKMHEKLRKENPDIDVAISQETRMEILEEVKKCYTMESERLIFNDLFQIVEAEKDPVEDDIFF</sequence>
<dbReference type="RefSeq" id="WP_320004655.1">
    <property type="nucleotide sequence ID" value="NZ_JAUHJS010000005.1"/>
</dbReference>
<organism evidence="1 2">
    <name type="scientific">Shiella aurantiaca</name>
    <dbReference type="NCBI Taxonomy" id="3058365"/>
    <lineage>
        <taxon>Bacteria</taxon>
        <taxon>Pseudomonadati</taxon>
        <taxon>Bacteroidota</taxon>
        <taxon>Cytophagia</taxon>
        <taxon>Cytophagales</taxon>
        <taxon>Shiellaceae</taxon>
        <taxon>Shiella</taxon>
    </lineage>
</organism>
<gene>
    <name evidence="1" type="ORF">QWY31_11455</name>
</gene>